<keyword evidence="2" id="KW-0602">Photosynthesis</keyword>
<name>A0A7T8G4B4_SCYLO</name>
<dbReference type="Gene3D" id="3.40.50.720">
    <property type="entry name" value="NAD(P)-binding Rossmann-like Domain"/>
    <property type="match status" value="1"/>
</dbReference>
<protein>
    <submittedName>
        <fullName evidence="7">Ycf39</fullName>
    </submittedName>
</protein>
<evidence type="ECO:0000256" key="2">
    <source>
        <dbReference type="ARBA" id="ARBA00022531"/>
    </source>
</evidence>
<feature type="signal peptide" evidence="5">
    <location>
        <begin position="1"/>
        <end position="19"/>
    </location>
</feature>
<dbReference type="SUPFAM" id="SSF51735">
    <property type="entry name" value="NAD(P)-binding Rossmann-fold domains"/>
    <property type="match status" value="1"/>
</dbReference>
<reference evidence="7" key="1">
    <citation type="journal article" date="2019" name="Mitochondrial DNA Part B Resour">
        <title>The complete plastid genome of the brown alga Scytosiphon lomentaria (scytosiphonaceae, phaeophyceae).</title>
        <authorList>
            <person name="Xu K."/>
            <person name="Zhou B."/>
            <person name="Sun Y."/>
            <person name="Zang Y."/>
        </authorList>
    </citation>
    <scope>NUCLEOTIDE SEQUENCE</scope>
</reference>
<dbReference type="GO" id="GO:0009523">
    <property type="term" value="C:photosystem II"/>
    <property type="evidence" value="ECO:0007669"/>
    <property type="project" value="UniProtKB-KW"/>
</dbReference>
<accession>A0A7T8G4B4</accession>
<dbReference type="PANTHER" id="PTHR47128:SF2">
    <property type="entry name" value="PROTEIN HIGH CHLOROPHYLL FLUORESCENCE PHENOTYPE 244, CHLOROPLASTIC"/>
    <property type="match status" value="1"/>
</dbReference>
<dbReference type="AlphaFoldDB" id="A0A7T8G4B4"/>
<evidence type="ECO:0000256" key="3">
    <source>
        <dbReference type="ARBA" id="ARBA00022640"/>
    </source>
</evidence>
<keyword evidence="3 7" id="KW-0934">Plastid</keyword>
<feature type="domain" description="NmrA-like" evidence="6">
    <location>
        <begin position="8"/>
        <end position="270"/>
    </location>
</feature>
<dbReference type="InterPro" id="IPR008030">
    <property type="entry name" value="NmrA-like"/>
</dbReference>
<evidence type="ECO:0000256" key="5">
    <source>
        <dbReference type="SAM" id="SignalP"/>
    </source>
</evidence>
<dbReference type="Pfam" id="PF05368">
    <property type="entry name" value="NmrA"/>
    <property type="match status" value="1"/>
</dbReference>
<keyword evidence="5" id="KW-0732">Signal</keyword>
<proteinExistence type="predicted"/>
<feature type="chain" id="PRO_5030783790" evidence="5">
    <location>
        <begin position="20"/>
        <end position="325"/>
    </location>
</feature>
<dbReference type="GO" id="GO:0009536">
    <property type="term" value="C:plastid"/>
    <property type="evidence" value="ECO:0007669"/>
    <property type="project" value="UniProtKB-SubCell"/>
</dbReference>
<comment type="subcellular location">
    <subcellularLocation>
        <location evidence="1">Plastid</location>
    </subcellularLocation>
</comment>
<dbReference type="CDD" id="cd05243">
    <property type="entry name" value="SDR_a5"/>
    <property type="match status" value="1"/>
</dbReference>
<evidence type="ECO:0000313" key="7">
    <source>
        <dbReference type="EMBL" id="QQP22231.1"/>
    </source>
</evidence>
<dbReference type="GO" id="GO:0015979">
    <property type="term" value="P:photosynthesis"/>
    <property type="evidence" value="ECO:0007669"/>
    <property type="project" value="UniProtKB-KW"/>
</dbReference>
<dbReference type="GeneID" id="67145489"/>
<evidence type="ECO:0000259" key="6">
    <source>
        <dbReference type="Pfam" id="PF05368"/>
    </source>
</evidence>
<geneLocation type="chloroplast" evidence="7"/>
<dbReference type="InterPro" id="IPR044256">
    <property type="entry name" value="HCF244-like"/>
</dbReference>
<sequence>MKTYIIMTLLILGGTGTLGRQIVRKALENGFQVRCIVRNKKAANFLKEWGAELVYGDLTIPETLPFSFQGVTAVIDASTTKSEDNAELIHVDWYGKLIVIELSKYIQLKRFIFLSILNSEKYPYITLMQMKYRIEKFIESSTIPFTIFKYAGFFQGLIYQYAIPILEQKPIIITLESPTISYIDTQDAAFFCIKSLSIKETKNKVFATGSSQAWRSEEIIELCEKLSGQKAKTQRVPVLLFKLFRQITGFFEWSLKISDRLAFIEVINNTQNFTSSINYTYDLLDINKKEILELDFYFREYFEMMLNLLERLNVGQMKKTKTSII</sequence>
<keyword evidence="4" id="KW-0604">Photosystem II</keyword>
<organism evidence="7">
    <name type="scientific">Scytosiphon lomentaria</name>
    <name type="common">Beanweed</name>
    <name type="synonym">Chorda lomentaria</name>
    <dbReference type="NCBI Taxonomy" id="27967"/>
    <lineage>
        <taxon>Eukaryota</taxon>
        <taxon>Sar</taxon>
        <taxon>Stramenopiles</taxon>
        <taxon>Ochrophyta</taxon>
        <taxon>PX clade</taxon>
        <taxon>Phaeophyceae</taxon>
        <taxon>Ectocarpales</taxon>
        <taxon>Scytosiphonaceae</taxon>
        <taxon>Scytosiphon</taxon>
    </lineage>
</organism>
<keyword evidence="7" id="KW-0150">Chloroplast</keyword>
<evidence type="ECO:0000256" key="4">
    <source>
        <dbReference type="ARBA" id="ARBA00023276"/>
    </source>
</evidence>
<dbReference type="PANTHER" id="PTHR47128">
    <property type="match status" value="1"/>
</dbReference>
<dbReference type="InterPro" id="IPR036291">
    <property type="entry name" value="NAD(P)-bd_dom_sf"/>
</dbReference>
<dbReference type="RefSeq" id="YP_010147371.1">
    <property type="nucleotide sequence ID" value="NC_057081.1"/>
</dbReference>
<gene>
    <name evidence="7" type="primary">ycf39</name>
</gene>
<dbReference type="EMBL" id="MK798154">
    <property type="protein sequence ID" value="QQP22231.1"/>
    <property type="molecule type" value="Genomic_DNA"/>
</dbReference>
<evidence type="ECO:0000256" key="1">
    <source>
        <dbReference type="ARBA" id="ARBA00004474"/>
    </source>
</evidence>